<name>A0A9W6XJS8_9STRA</name>
<reference evidence="2" key="1">
    <citation type="submission" date="2023-04" db="EMBL/GenBank/DDBJ databases">
        <title>Phytophthora fragariaefolia NBRC 109709.</title>
        <authorList>
            <person name="Ichikawa N."/>
            <person name="Sato H."/>
            <person name="Tonouchi N."/>
        </authorList>
    </citation>
    <scope>NUCLEOTIDE SEQUENCE</scope>
    <source>
        <strain evidence="2">NBRC 109709</strain>
    </source>
</reference>
<proteinExistence type="predicted"/>
<feature type="compositionally biased region" description="Acidic residues" evidence="1">
    <location>
        <begin position="113"/>
        <end position="124"/>
    </location>
</feature>
<feature type="region of interest" description="Disordered" evidence="1">
    <location>
        <begin position="86"/>
        <end position="128"/>
    </location>
</feature>
<dbReference type="OrthoDB" id="125591at2759"/>
<keyword evidence="3" id="KW-1185">Reference proteome</keyword>
<comment type="caution">
    <text evidence="2">The sequence shown here is derived from an EMBL/GenBank/DDBJ whole genome shotgun (WGS) entry which is preliminary data.</text>
</comment>
<dbReference type="AlphaFoldDB" id="A0A9W6XJS8"/>
<organism evidence="2 3">
    <name type="scientific">Phytophthora fragariaefolia</name>
    <dbReference type="NCBI Taxonomy" id="1490495"/>
    <lineage>
        <taxon>Eukaryota</taxon>
        <taxon>Sar</taxon>
        <taxon>Stramenopiles</taxon>
        <taxon>Oomycota</taxon>
        <taxon>Peronosporomycetes</taxon>
        <taxon>Peronosporales</taxon>
        <taxon>Peronosporaceae</taxon>
        <taxon>Phytophthora</taxon>
    </lineage>
</organism>
<gene>
    <name evidence="2" type="ORF">Pfra01_001206200</name>
</gene>
<accession>A0A9W6XJS8</accession>
<evidence type="ECO:0000313" key="3">
    <source>
        <dbReference type="Proteomes" id="UP001165121"/>
    </source>
</evidence>
<sequence length="186" mass="20658">MVATSAWMMIFGSMEGGGAKWVTLEKELASPIDSSGLTQLAEQTKRLLEAMGFECAAMPSIRSTPKQAPAGTGFQTPATKGDVFSKSAESPYFMDSHTVTPKKGRGGRRINGDTDDEDDDDDYADRDYADPCEDLAAQVRRSYHHEDDDETQQIKLTHHISLSKLSKLNGTRNHSERSLRWLKKFV</sequence>
<protein>
    <submittedName>
        <fullName evidence="2">Unnamed protein product</fullName>
    </submittedName>
</protein>
<dbReference type="Proteomes" id="UP001165121">
    <property type="component" value="Unassembled WGS sequence"/>
</dbReference>
<evidence type="ECO:0000313" key="2">
    <source>
        <dbReference type="EMBL" id="GMF39933.1"/>
    </source>
</evidence>
<evidence type="ECO:0000256" key="1">
    <source>
        <dbReference type="SAM" id="MobiDB-lite"/>
    </source>
</evidence>
<dbReference type="EMBL" id="BSXT01001201">
    <property type="protein sequence ID" value="GMF39933.1"/>
    <property type="molecule type" value="Genomic_DNA"/>
</dbReference>